<accession>A0A8H7D5R4</accession>
<comment type="cofactor">
    <cofactor evidence="1 9">
        <name>heme</name>
        <dbReference type="ChEBI" id="CHEBI:30413"/>
    </cofactor>
</comment>
<keyword evidence="13" id="KW-1185">Reference proteome</keyword>
<dbReference type="GO" id="GO:0016705">
    <property type="term" value="F:oxidoreductase activity, acting on paired donors, with incorporation or reduction of molecular oxygen"/>
    <property type="evidence" value="ECO:0007669"/>
    <property type="project" value="InterPro"/>
</dbReference>
<keyword evidence="4 9" id="KW-0349">Heme</keyword>
<dbReference type="PANTHER" id="PTHR24305">
    <property type="entry name" value="CYTOCHROME P450"/>
    <property type="match status" value="1"/>
</dbReference>
<keyword evidence="8 10" id="KW-0503">Monooxygenase</keyword>
<keyword evidence="5 9" id="KW-0479">Metal-binding</keyword>
<comment type="similarity">
    <text evidence="3 10">Belongs to the cytochrome P450 family.</text>
</comment>
<dbReference type="InterPro" id="IPR036396">
    <property type="entry name" value="Cyt_P450_sf"/>
</dbReference>
<dbReference type="InterPro" id="IPR017972">
    <property type="entry name" value="Cyt_P450_CS"/>
</dbReference>
<comment type="pathway">
    <text evidence="2">Secondary metabolite biosynthesis.</text>
</comment>
<dbReference type="PANTHER" id="PTHR24305:SF29">
    <property type="entry name" value="BENZOATE-PARA-HYDROXYLASE"/>
    <property type="match status" value="1"/>
</dbReference>
<keyword evidence="7 9" id="KW-0408">Iron</keyword>
<evidence type="ECO:0000313" key="12">
    <source>
        <dbReference type="EMBL" id="KAF7359921.1"/>
    </source>
</evidence>
<evidence type="ECO:0000256" key="1">
    <source>
        <dbReference type="ARBA" id="ARBA00001971"/>
    </source>
</evidence>
<dbReference type="GO" id="GO:0004497">
    <property type="term" value="F:monooxygenase activity"/>
    <property type="evidence" value="ECO:0007669"/>
    <property type="project" value="UniProtKB-KW"/>
</dbReference>
<evidence type="ECO:0000256" key="11">
    <source>
        <dbReference type="SAM" id="Phobius"/>
    </source>
</evidence>
<dbReference type="EMBL" id="JACAZI010000005">
    <property type="protein sequence ID" value="KAF7359921.1"/>
    <property type="molecule type" value="Genomic_DNA"/>
</dbReference>
<feature type="binding site" description="axial binding residue" evidence="9">
    <location>
        <position position="490"/>
    </location>
    <ligand>
        <name>heme</name>
        <dbReference type="ChEBI" id="CHEBI:30413"/>
    </ligand>
    <ligandPart>
        <name>Fe</name>
        <dbReference type="ChEBI" id="CHEBI:18248"/>
    </ligandPart>
</feature>
<dbReference type="GO" id="GO:0020037">
    <property type="term" value="F:heme binding"/>
    <property type="evidence" value="ECO:0007669"/>
    <property type="project" value="InterPro"/>
</dbReference>
<evidence type="ECO:0000256" key="8">
    <source>
        <dbReference type="ARBA" id="ARBA00023033"/>
    </source>
</evidence>
<dbReference type="InterPro" id="IPR050121">
    <property type="entry name" value="Cytochrome_P450_monoxygenase"/>
</dbReference>
<dbReference type="PRINTS" id="PR00385">
    <property type="entry name" value="P450"/>
</dbReference>
<evidence type="ECO:0000313" key="13">
    <source>
        <dbReference type="Proteomes" id="UP000620124"/>
    </source>
</evidence>
<proteinExistence type="inferred from homology"/>
<keyword evidence="11" id="KW-0472">Membrane</keyword>
<organism evidence="12 13">
    <name type="scientific">Mycena venus</name>
    <dbReference type="NCBI Taxonomy" id="2733690"/>
    <lineage>
        <taxon>Eukaryota</taxon>
        <taxon>Fungi</taxon>
        <taxon>Dikarya</taxon>
        <taxon>Basidiomycota</taxon>
        <taxon>Agaricomycotina</taxon>
        <taxon>Agaricomycetes</taxon>
        <taxon>Agaricomycetidae</taxon>
        <taxon>Agaricales</taxon>
        <taxon>Marasmiineae</taxon>
        <taxon>Mycenaceae</taxon>
        <taxon>Mycena</taxon>
    </lineage>
</organism>
<evidence type="ECO:0000256" key="10">
    <source>
        <dbReference type="RuleBase" id="RU000461"/>
    </source>
</evidence>
<dbReference type="AlphaFoldDB" id="A0A8H7D5R4"/>
<comment type="caution">
    <text evidence="12">The sequence shown here is derived from an EMBL/GenBank/DDBJ whole genome shotgun (WGS) entry which is preliminary data.</text>
</comment>
<dbReference type="OrthoDB" id="1470350at2759"/>
<dbReference type="Gene3D" id="1.10.630.10">
    <property type="entry name" value="Cytochrome P450"/>
    <property type="match status" value="1"/>
</dbReference>
<evidence type="ECO:0000256" key="2">
    <source>
        <dbReference type="ARBA" id="ARBA00005179"/>
    </source>
</evidence>
<name>A0A8H7D5R4_9AGAR</name>
<keyword evidence="6 10" id="KW-0560">Oxidoreductase</keyword>
<reference evidence="12" key="1">
    <citation type="submission" date="2020-05" db="EMBL/GenBank/DDBJ databases">
        <title>Mycena genomes resolve the evolution of fungal bioluminescence.</title>
        <authorList>
            <person name="Tsai I.J."/>
        </authorList>
    </citation>
    <scope>NUCLEOTIDE SEQUENCE</scope>
    <source>
        <strain evidence="12">CCC161011</strain>
    </source>
</reference>
<dbReference type="Proteomes" id="UP000620124">
    <property type="component" value="Unassembled WGS sequence"/>
</dbReference>
<evidence type="ECO:0000256" key="4">
    <source>
        <dbReference type="ARBA" id="ARBA00022617"/>
    </source>
</evidence>
<gene>
    <name evidence="12" type="ORF">MVEN_00718000</name>
</gene>
<dbReference type="PRINTS" id="PR00463">
    <property type="entry name" value="EP450I"/>
</dbReference>
<evidence type="ECO:0000256" key="7">
    <source>
        <dbReference type="ARBA" id="ARBA00023004"/>
    </source>
</evidence>
<dbReference type="SUPFAM" id="SSF48264">
    <property type="entry name" value="Cytochrome P450"/>
    <property type="match status" value="1"/>
</dbReference>
<dbReference type="PROSITE" id="PS00086">
    <property type="entry name" value="CYTOCHROME_P450"/>
    <property type="match status" value="1"/>
</dbReference>
<dbReference type="InterPro" id="IPR001128">
    <property type="entry name" value="Cyt_P450"/>
</dbReference>
<feature type="transmembrane region" description="Helical" evidence="11">
    <location>
        <begin position="6"/>
        <end position="28"/>
    </location>
</feature>
<keyword evidence="11" id="KW-0812">Transmembrane</keyword>
<dbReference type="GO" id="GO:0005506">
    <property type="term" value="F:iron ion binding"/>
    <property type="evidence" value="ECO:0007669"/>
    <property type="project" value="InterPro"/>
</dbReference>
<sequence length="553" mass="60711">MTYLQLFVATLLCLPAAVVLIHIIIYFVDPYGIQQYPGPFLAKFTSAWLGWVAQQGHRSEVVHELHRKYGPFIRISPSEVSIADPEALGVVYAHANGALKSSLYDDFVSIESSLFTTRDRAQHARKRKMVSHAFSHKSVLEFEPHIRVHISGLLGQWDRLYDGAVKGLSGPEGEGGWAGRDGRLWLNCFPWMNYLAFDTIGDLALGTPFGMLASAHDAAPIPATPAALDDVTFANPDITHIPAIAVLNGRGEYAAAMGVLPVWLRPLAARLAWYRARAGSTRELTGMTIVAVSKRLAAPTDRVDILSQLQAGSDERGEPLGRKELTVEAQTVILAGSDTTANSITAIIYLLAANPAIQARLQKELDEHLCIDDDPVATHEQVKHLSYLNACINEGLRILSTSGLGLPRVVPEGMNVHYSQNPSFQCGLAVCGRFFPAGSIVGVPSYTIHRDPDIWGSDPDVYRPERWFNTEKSAAMHKTFNPFSVGPRACIGRNLAGLELMLFAATLFRRYHFVLAEPEKPVYLDSLSIDFSRLTFKLIDGNPGRVHPKAAPM</sequence>
<keyword evidence="11" id="KW-1133">Transmembrane helix</keyword>
<evidence type="ECO:0000256" key="9">
    <source>
        <dbReference type="PIRSR" id="PIRSR602401-1"/>
    </source>
</evidence>
<dbReference type="InterPro" id="IPR002401">
    <property type="entry name" value="Cyt_P450_E_grp-I"/>
</dbReference>
<dbReference type="Pfam" id="PF00067">
    <property type="entry name" value="p450"/>
    <property type="match status" value="1"/>
</dbReference>
<protein>
    <submittedName>
        <fullName evidence="12">Cytochrome P450 monooxygenase</fullName>
    </submittedName>
</protein>
<dbReference type="CDD" id="cd11061">
    <property type="entry name" value="CYP67-like"/>
    <property type="match status" value="1"/>
</dbReference>
<evidence type="ECO:0000256" key="3">
    <source>
        <dbReference type="ARBA" id="ARBA00010617"/>
    </source>
</evidence>
<evidence type="ECO:0000256" key="6">
    <source>
        <dbReference type="ARBA" id="ARBA00023002"/>
    </source>
</evidence>
<evidence type="ECO:0000256" key="5">
    <source>
        <dbReference type="ARBA" id="ARBA00022723"/>
    </source>
</evidence>